<name>A0A4U1CNG7_9SPHI</name>
<evidence type="ECO:0000256" key="5">
    <source>
        <dbReference type="ARBA" id="ARBA00023136"/>
    </source>
</evidence>
<sequence length="297" mass="35432">MIKKSFSYIGIFFLNFLSLLPLSLLYFFATVSYYIVYYIFRYRRQAVRENLCNSFPQKPLQEIIRIEKQFYRYLTDLVYEVIKMPHIPKSELEKRVKINNLDMVEKYYAEGQNVLACSAHYCNWELGTLALGVKLSATPYVIYKPVNNEVYNNWFYNLRTRFGNAFIPMKQTLRALVATKNDATMFCFAGDQTPIRSEARYWIKFLNQPTAVLTGLEKIALQTNRPVIYFNMKYIKRGYYELDCELITENPKETKGHQITDMTFALLEKIINDNPPYWLWSHRRWKHKPNIEEWNQA</sequence>
<dbReference type="EMBL" id="SWBQ01000001">
    <property type="protein sequence ID" value="TKC09481.1"/>
    <property type="molecule type" value="Genomic_DNA"/>
</dbReference>
<dbReference type="OrthoDB" id="9801955at2"/>
<keyword evidence="5 7" id="KW-0472">Membrane</keyword>
<dbReference type="PANTHER" id="PTHR30606:SF10">
    <property type="entry name" value="PHOSPHATIDYLINOSITOL MANNOSIDE ACYLTRANSFERASE"/>
    <property type="match status" value="1"/>
</dbReference>
<keyword evidence="2" id="KW-1003">Cell membrane</keyword>
<dbReference type="RefSeq" id="WP_136834892.1">
    <property type="nucleotide sequence ID" value="NZ_SWBQ01000001.1"/>
</dbReference>
<evidence type="ECO:0000313" key="9">
    <source>
        <dbReference type="Proteomes" id="UP000307244"/>
    </source>
</evidence>
<proteinExistence type="predicted"/>
<dbReference type="Pfam" id="PF03279">
    <property type="entry name" value="Lip_A_acyltrans"/>
    <property type="match status" value="1"/>
</dbReference>
<gene>
    <name evidence="8" type="ORF">FA047_05145</name>
</gene>
<dbReference type="InterPro" id="IPR004960">
    <property type="entry name" value="LipA_acyltrans"/>
</dbReference>
<keyword evidence="4 8" id="KW-0808">Transferase</keyword>
<keyword evidence="7" id="KW-1133">Transmembrane helix</keyword>
<dbReference type="CDD" id="cd07984">
    <property type="entry name" value="LPLAT_LABLAT-like"/>
    <property type="match status" value="1"/>
</dbReference>
<feature type="transmembrane region" description="Helical" evidence="7">
    <location>
        <begin position="12"/>
        <end position="40"/>
    </location>
</feature>
<evidence type="ECO:0000256" key="3">
    <source>
        <dbReference type="ARBA" id="ARBA00022519"/>
    </source>
</evidence>
<reference evidence="8 9" key="1">
    <citation type="submission" date="2019-04" db="EMBL/GenBank/DDBJ databases">
        <title>Pedobacter sp. RP-3-15 sp. nov., isolated from Arctic soil.</title>
        <authorList>
            <person name="Dahal R.H."/>
            <person name="Kim D.-U."/>
        </authorList>
    </citation>
    <scope>NUCLEOTIDE SEQUENCE [LARGE SCALE GENOMIC DNA]</scope>
    <source>
        <strain evidence="8 9">RP-3-15</strain>
    </source>
</reference>
<keyword evidence="6 8" id="KW-0012">Acyltransferase</keyword>
<keyword evidence="9" id="KW-1185">Reference proteome</keyword>
<evidence type="ECO:0000313" key="8">
    <source>
        <dbReference type="EMBL" id="TKC09481.1"/>
    </source>
</evidence>
<dbReference type="Proteomes" id="UP000307244">
    <property type="component" value="Unassembled WGS sequence"/>
</dbReference>
<accession>A0A4U1CNG7</accession>
<dbReference type="GO" id="GO:0009247">
    <property type="term" value="P:glycolipid biosynthetic process"/>
    <property type="evidence" value="ECO:0007669"/>
    <property type="project" value="UniProtKB-ARBA"/>
</dbReference>
<dbReference type="PANTHER" id="PTHR30606">
    <property type="entry name" value="LIPID A BIOSYNTHESIS LAUROYL ACYLTRANSFERASE"/>
    <property type="match status" value="1"/>
</dbReference>
<dbReference type="AlphaFoldDB" id="A0A4U1CNG7"/>
<dbReference type="GO" id="GO:0005886">
    <property type="term" value="C:plasma membrane"/>
    <property type="evidence" value="ECO:0007669"/>
    <property type="project" value="UniProtKB-SubCell"/>
</dbReference>
<dbReference type="GO" id="GO:0016746">
    <property type="term" value="F:acyltransferase activity"/>
    <property type="evidence" value="ECO:0007669"/>
    <property type="project" value="UniProtKB-KW"/>
</dbReference>
<evidence type="ECO:0000256" key="4">
    <source>
        <dbReference type="ARBA" id="ARBA00022679"/>
    </source>
</evidence>
<keyword evidence="7" id="KW-0812">Transmembrane</keyword>
<evidence type="ECO:0000256" key="1">
    <source>
        <dbReference type="ARBA" id="ARBA00004533"/>
    </source>
</evidence>
<comment type="subcellular location">
    <subcellularLocation>
        <location evidence="1">Cell inner membrane</location>
    </subcellularLocation>
</comment>
<comment type="caution">
    <text evidence="8">The sequence shown here is derived from an EMBL/GenBank/DDBJ whole genome shotgun (WGS) entry which is preliminary data.</text>
</comment>
<keyword evidence="3" id="KW-0997">Cell inner membrane</keyword>
<protein>
    <submittedName>
        <fullName evidence="8">Lauroyl acyltransferase</fullName>
    </submittedName>
</protein>
<organism evidence="8 9">
    <name type="scientific">Pedobacter frigoris</name>
    <dbReference type="NCBI Taxonomy" id="2571272"/>
    <lineage>
        <taxon>Bacteria</taxon>
        <taxon>Pseudomonadati</taxon>
        <taxon>Bacteroidota</taxon>
        <taxon>Sphingobacteriia</taxon>
        <taxon>Sphingobacteriales</taxon>
        <taxon>Sphingobacteriaceae</taxon>
        <taxon>Pedobacter</taxon>
    </lineage>
</organism>
<evidence type="ECO:0000256" key="2">
    <source>
        <dbReference type="ARBA" id="ARBA00022475"/>
    </source>
</evidence>
<evidence type="ECO:0000256" key="7">
    <source>
        <dbReference type="SAM" id="Phobius"/>
    </source>
</evidence>
<evidence type="ECO:0000256" key="6">
    <source>
        <dbReference type="ARBA" id="ARBA00023315"/>
    </source>
</evidence>